<keyword evidence="2 3" id="KW-0143">Chaperone</keyword>
<evidence type="ECO:0000313" key="5">
    <source>
        <dbReference type="Proteomes" id="UP000070529"/>
    </source>
</evidence>
<dbReference type="SUPFAM" id="SSF89155">
    <property type="entry name" value="TorD-like"/>
    <property type="match status" value="1"/>
</dbReference>
<evidence type="ECO:0000256" key="1">
    <source>
        <dbReference type="ARBA" id="ARBA00022490"/>
    </source>
</evidence>
<name>A0A135I693_9GAMM</name>
<dbReference type="STRING" id="294935.ATN88_18105"/>
<dbReference type="GO" id="GO:0006457">
    <property type="term" value="P:protein folding"/>
    <property type="evidence" value="ECO:0007669"/>
    <property type="project" value="UniProtKB-UniRule"/>
</dbReference>
<accession>A0A135I693</accession>
<dbReference type="AlphaFoldDB" id="A0A135I693"/>
<dbReference type="GO" id="GO:0005737">
    <property type="term" value="C:cytoplasm"/>
    <property type="evidence" value="ECO:0007669"/>
    <property type="project" value="UniProtKB-SubCell"/>
</dbReference>
<dbReference type="InterPro" id="IPR023069">
    <property type="entry name" value="Chaperone_TorD"/>
</dbReference>
<keyword evidence="5" id="KW-1185">Reference proteome</keyword>
<comment type="function">
    <text evidence="3">Involved in the biogenesis of TorA. Acts on TorA before the insertion of the molybdenum cofactor and, as a result, probably favors a conformation of the apoenzyme that is competent for acquiring the cofactor.</text>
</comment>
<dbReference type="Gene3D" id="1.20.120.1820">
    <property type="match status" value="1"/>
</dbReference>
<comment type="similarity">
    <text evidence="3">Belongs to the TorD/DmsD family. TorD subfamily.</text>
</comment>
<comment type="subcellular location">
    <subcellularLocation>
        <location evidence="3">Cytoplasm</location>
    </subcellularLocation>
</comment>
<evidence type="ECO:0000313" key="4">
    <source>
        <dbReference type="EMBL" id="KXF80962.1"/>
    </source>
</evidence>
<dbReference type="NCBIfam" id="NF003442">
    <property type="entry name" value="PRK04976.1"/>
    <property type="match status" value="1"/>
</dbReference>
<dbReference type="Gene3D" id="1.20.1280.20">
    <property type="entry name" value="HscB, C-terminal domain"/>
    <property type="match status" value="1"/>
</dbReference>
<dbReference type="InterPro" id="IPR050289">
    <property type="entry name" value="TorD/DmsD_chaperones"/>
</dbReference>
<evidence type="ECO:0000256" key="3">
    <source>
        <dbReference type="HAMAP-Rule" id="MF_01150"/>
    </source>
</evidence>
<reference evidence="4 5" key="1">
    <citation type="submission" date="2015-11" db="EMBL/GenBank/DDBJ databases">
        <title>Genomic Taxonomy of the Vibrionaceae.</title>
        <authorList>
            <person name="Gomez-Gil B."/>
            <person name="Enciso-Ibarra J."/>
        </authorList>
    </citation>
    <scope>NUCLEOTIDE SEQUENCE [LARGE SCALE GENOMIC DNA]</scope>
    <source>
        <strain evidence="4 5">CAIM 912</strain>
    </source>
</reference>
<dbReference type="EMBL" id="LNTY01000043">
    <property type="protein sequence ID" value="KXF80962.1"/>
    <property type="molecule type" value="Genomic_DNA"/>
</dbReference>
<evidence type="ECO:0000256" key="2">
    <source>
        <dbReference type="ARBA" id="ARBA00023186"/>
    </source>
</evidence>
<dbReference type="GO" id="GO:0051259">
    <property type="term" value="P:protein complex oligomerization"/>
    <property type="evidence" value="ECO:0007669"/>
    <property type="project" value="InterPro"/>
</dbReference>
<gene>
    <name evidence="3" type="primary">torD</name>
    <name evidence="4" type="ORF">ATN88_18105</name>
</gene>
<dbReference type="OrthoDB" id="7849731at2"/>
<proteinExistence type="inferred from homology"/>
<dbReference type="PANTHER" id="PTHR34227">
    <property type="entry name" value="CHAPERONE PROTEIN YCDY"/>
    <property type="match status" value="1"/>
</dbReference>
<dbReference type="InterPro" id="IPR020945">
    <property type="entry name" value="DMSO/NO3_reduct_chaperone"/>
</dbReference>
<keyword evidence="1 3" id="KW-0963">Cytoplasm</keyword>
<comment type="caution">
    <text evidence="4">The sequence shown here is derived from an EMBL/GenBank/DDBJ whole genome shotgun (WGS) entry which is preliminary data.</text>
</comment>
<protein>
    <recommendedName>
        <fullName evidence="3">Chaperone protein TorD</fullName>
    </recommendedName>
</protein>
<dbReference type="Pfam" id="PF02613">
    <property type="entry name" value="Nitrate_red_del"/>
    <property type="match status" value="1"/>
</dbReference>
<dbReference type="HAMAP" id="MF_01150">
    <property type="entry name" value="TorD"/>
    <property type="match status" value="1"/>
</dbReference>
<dbReference type="InterPro" id="IPR036386">
    <property type="entry name" value="HscB_C_sf"/>
</dbReference>
<dbReference type="Proteomes" id="UP000070529">
    <property type="component" value="Unassembled WGS sequence"/>
</dbReference>
<sequence>MQEFIAINEQRAEFYWWMSSLFATELTQQDLDNYHGGDMDNYYSVLAMTEELKAPIAEFRDALSKLKLREDAQLELSADFCGLFLSTPKSGALPYASMYIGTTGLLNDKPAQEMAAWMNQYGIAQRKDFNEPFDHLAVQLDFMGNLVILANKEESEEKQEAMMQEQLRFLDTMLVPWLGHFQKSVNDFDRFGFYKAAANLLAAFVALDVAFLKGE</sequence>
<dbReference type="RefSeq" id="WP_067418450.1">
    <property type="nucleotide sequence ID" value="NZ_LNTY01000043.1"/>
</dbReference>
<dbReference type="InterPro" id="IPR036411">
    <property type="entry name" value="TorD-like_sf"/>
</dbReference>
<organism evidence="4 5">
    <name type="scientific">Enterovibrio coralii</name>
    <dbReference type="NCBI Taxonomy" id="294935"/>
    <lineage>
        <taxon>Bacteria</taxon>
        <taxon>Pseudomonadati</taxon>
        <taxon>Pseudomonadota</taxon>
        <taxon>Gammaproteobacteria</taxon>
        <taxon>Vibrionales</taxon>
        <taxon>Vibrionaceae</taxon>
        <taxon>Enterovibrio</taxon>
    </lineage>
</organism>
<dbReference type="PANTHER" id="PTHR34227:SF11">
    <property type="entry name" value="CHAPERONE PROTEIN TORD"/>
    <property type="match status" value="1"/>
</dbReference>